<protein>
    <submittedName>
        <fullName evidence="2">Uncharacterized protein</fullName>
    </submittedName>
</protein>
<dbReference type="EMBL" id="ASPP01000442">
    <property type="protein sequence ID" value="ETO36642.1"/>
    <property type="molecule type" value="Genomic_DNA"/>
</dbReference>
<keyword evidence="3" id="KW-1185">Reference proteome</keyword>
<feature type="region of interest" description="Disordered" evidence="1">
    <location>
        <begin position="23"/>
        <end position="69"/>
    </location>
</feature>
<dbReference type="Proteomes" id="UP000023152">
    <property type="component" value="Unassembled WGS sequence"/>
</dbReference>
<name>X6PG19_RETFI</name>
<sequence length="226" mass="26466">MKNWKTENIQNIESESKGLKKLAAMGITRPTLPRGAALGQKSTNNSNTKEDEEKQDKNQPKNKLSKETEAEIYRARVRMRDVATGNTEIDPERRFYCCIQFSPKINKKEVCMFFDKNKTVGRILDEICDEKMIKNKNHLPGSDVKFIQLICTFHPFFIECVFEINFLKEKHRLTEEINFCFLIAFNNFFCIFLPKKSNLFQLTNIQKLFCELRNLSEKKSTSTKKN</sequence>
<comment type="caution">
    <text evidence="2">The sequence shown here is derived from an EMBL/GenBank/DDBJ whole genome shotgun (WGS) entry which is preliminary data.</text>
</comment>
<reference evidence="2 3" key="1">
    <citation type="journal article" date="2013" name="Curr. Biol.">
        <title>The Genome of the Foraminiferan Reticulomyxa filosa.</title>
        <authorList>
            <person name="Glockner G."/>
            <person name="Hulsmann N."/>
            <person name="Schleicher M."/>
            <person name="Noegel A.A."/>
            <person name="Eichinger L."/>
            <person name="Gallinger C."/>
            <person name="Pawlowski J."/>
            <person name="Sierra R."/>
            <person name="Euteneuer U."/>
            <person name="Pillet L."/>
            <person name="Moustafa A."/>
            <person name="Platzer M."/>
            <person name="Groth M."/>
            <person name="Szafranski K."/>
            <person name="Schliwa M."/>
        </authorList>
    </citation>
    <scope>NUCLEOTIDE SEQUENCE [LARGE SCALE GENOMIC DNA]</scope>
</reference>
<dbReference type="OrthoDB" id="431929at2759"/>
<proteinExistence type="predicted"/>
<evidence type="ECO:0000313" key="3">
    <source>
        <dbReference type="Proteomes" id="UP000023152"/>
    </source>
</evidence>
<accession>X6PG19</accession>
<evidence type="ECO:0000256" key="1">
    <source>
        <dbReference type="SAM" id="MobiDB-lite"/>
    </source>
</evidence>
<dbReference type="AlphaFoldDB" id="X6PG19"/>
<evidence type="ECO:0000313" key="2">
    <source>
        <dbReference type="EMBL" id="ETO36642.1"/>
    </source>
</evidence>
<organism evidence="2 3">
    <name type="scientific">Reticulomyxa filosa</name>
    <dbReference type="NCBI Taxonomy" id="46433"/>
    <lineage>
        <taxon>Eukaryota</taxon>
        <taxon>Sar</taxon>
        <taxon>Rhizaria</taxon>
        <taxon>Retaria</taxon>
        <taxon>Foraminifera</taxon>
        <taxon>Monothalamids</taxon>
        <taxon>Reticulomyxidae</taxon>
        <taxon>Reticulomyxa</taxon>
    </lineage>
</organism>
<gene>
    <name evidence="2" type="ORF">RFI_00418</name>
</gene>
<feature type="compositionally biased region" description="Basic and acidic residues" evidence="1">
    <location>
        <begin position="48"/>
        <end position="69"/>
    </location>
</feature>